<dbReference type="PROSITE" id="PS51707">
    <property type="entry name" value="CYTH"/>
    <property type="match status" value="1"/>
</dbReference>
<dbReference type="KEGG" id="spoa:EQM13_06490"/>
<evidence type="ECO:0000313" key="3">
    <source>
        <dbReference type="Proteomes" id="UP000287969"/>
    </source>
</evidence>
<sequence length="182" mass="21589">MSKELEVKILDIDSKKMEEKLKNIGAKLIKKEYQINIIIDGKDNYIQQKLNSYLRIRETQDLMSNKVKDTFTLKQNISKDGIRENIETDVDIDNKEKLIYILKTLGLNVIHEGKKKRISYMYGKVRFDIDTWDKDTYPYPYMEIEVEKKEDLKKILELLGIDRNKISTKSIAELREDLRINL</sequence>
<proteinExistence type="predicted"/>
<dbReference type="RefSeq" id="WP_071141284.1">
    <property type="nucleotide sequence ID" value="NZ_CP035282.1"/>
</dbReference>
<dbReference type="CDD" id="cd07890">
    <property type="entry name" value="CYTH-like_AC_IV-like"/>
    <property type="match status" value="1"/>
</dbReference>
<protein>
    <submittedName>
        <fullName evidence="2">CYTH domain-containing protein</fullName>
    </submittedName>
</protein>
<name>A0A410QB61_9FIRM</name>
<dbReference type="PANTHER" id="PTHR21028:SF2">
    <property type="entry name" value="CYTH DOMAIN-CONTAINING PROTEIN"/>
    <property type="match status" value="1"/>
</dbReference>
<organism evidence="2 3">
    <name type="scientific">Acidilutibacter cellobiosedens</name>
    <dbReference type="NCBI Taxonomy" id="2507161"/>
    <lineage>
        <taxon>Bacteria</taxon>
        <taxon>Bacillati</taxon>
        <taxon>Bacillota</taxon>
        <taxon>Tissierellia</taxon>
        <taxon>Tissierellales</taxon>
        <taxon>Acidilutibacteraceae</taxon>
        <taxon>Acidilutibacter</taxon>
    </lineage>
</organism>
<keyword evidence="3" id="KW-1185">Reference proteome</keyword>
<dbReference type="InterPro" id="IPR023577">
    <property type="entry name" value="CYTH_domain"/>
</dbReference>
<dbReference type="Proteomes" id="UP000287969">
    <property type="component" value="Chromosome"/>
</dbReference>
<evidence type="ECO:0000313" key="2">
    <source>
        <dbReference type="EMBL" id="QAT61262.1"/>
    </source>
</evidence>
<reference evidence="3" key="1">
    <citation type="submission" date="2019-01" db="EMBL/GenBank/DDBJ databases">
        <title>Draft genomes of a novel of Sporanaerobacter strains.</title>
        <authorList>
            <person name="Ma S."/>
        </authorList>
    </citation>
    <scope>NUCLEOTIDE SEQUENCE [LARGE SCALE GENOMIC DNA]</scope>
    <source>
        <strain evidence="3">NJN-17</strain>
    </source>
</reference>
<dbReference type="PANTHER" id="PTHR21028">
    <property type="entry name" value="SI:CH211-156B7.4"/>
    <property type="match status" value="1"/>
</dbReference>
<dbReference type="InterPro" id="IPR033469">
    <property type="entry name" value="CYTH-like_dom_sf"/>
</dbReference>
<gene>
    <name evidence="2" type="ORF">EQM13_06490</name>
</gene>
<dbReference type="InterPro" id="IPR008173">
    <property type="entry name" value="Adenylyl_cyclase_CyaB"/>
</dbReference>
<evidence type="ECO:0000259" key="1">
    <source>
        <dbReference type="PROSITE" id="PS51707"/>
    </source>
</evidence>
<feature type="domain" description="CYTH" evidence="1">
    <location>
        <begin position="2"/>
        <end position="177"/>
    </location>
</feature>
<dbReference type="SUPFAM" id="SSF55154">
    <property type="entry name" value="CYTH-like phosphatases"/>
    <property type="match status" value="1"/>
</dbReference>
<dbReference type="Pfam" id="PF01928">
    <property type="entry name" value="CYTH"/>
    <property type="match status" value="1"/>
</dbReference>
<dbReference type="OrthoDB" id="1953701at2"/>
<dbReference type="EMBL" id="CP035282">
    <property type="protein sequence ID" value="QAT61262.1"/>
    <property type="molecule type" value="Genomic_DNA"/>
</dbReference>
<dbReference type="Gene3D" id="2.40.320.10">
    <property type="entry name" value="Hypothetical Protein Pfu-838710-001"/>
    <property type="match status" value="1"/>
</dbReference>
<dbReference type="AlphaFoldDB" id="A0A410QB61"/>
<accession>A0A410QB61</accession>